<evidence type="ECO:0000256" key="6">
    <source>
        <dbReference type="ARBA" id="ARBA00048785"/>
    </source>
</evidence>
<evidence type="ECO:0000256" key="3">
    <source>
        <dbReference type="ARBA" id="ARBA00012664"/>
    </source>
</evidence>
<dbReference type="InterPro" id="IPR036467">
    <property type="entry name" value="LS/RS_sf"/>
</dbReference>
<dbReference type="EMBL" id="JBGBPQ010000013">
    <property type="protein sequence ID" value="KAL1511826.1"/>
    <property type="molecule type" value="Genomic_DNA"/>
</dbReference>
<dbReference type="PANTHER" id="PTHR21058">
    <property type="entry name" value="6,7-DIMETHYL-8-RIBITYLLUMAZINE SYNTHASE DMRL SYNTHASE LUMAZINE SYNTHASE"/>
    <property type="match status" value="1"/>
</dbReference>
<comment type="caution">
    <text evidence="8">The sequence shown here is derived from an EMBL/GenBank/DDBJ whole genome shotgun (WGS) entry which is preliminary data.</text>
</comment>
<name>A0AB34J4E5_PRYPA</name>
<comment type="pathway">
    <text evidence="1 7">Cofactor biosynthesis; riboflavin biosynthesis; riboflavin from 2-hydroxy-3-oxobutyl phosphate and 5-amino-6-(D-ribitylamino)uracil: step 1/2.</text>
</comment>
<dbReference type="SUPFAM" id="SSF52121">
    <property type="entry name" value="Lumazine synthase"/>
    <property type="match status" value="1"/>
</dbReference>
<dbReference type="GO" id="GO:0009349">
    <property type="term" value="C:riboflavin synthase complex"/>
    <property type="evidence" value="ECO:0007669"/>
    <property type="project" value="UniProtKB-UniRule"/>
</dbReference>
<evidence type="ECO:0000313" key="9">
    <source>
        <dbReference type="Proteomes" id="UP001515480"/>
    </source>
</evidence>
<evidence type="ECO:0000256" key="5">
    <source>
        <dbReference type="ARBA" id="ARBA00022679"/>
    </source>
</evidence>
<dbReference type="EC" id="2.5.1.78" evidence="3 7"/>
<keyword evidence="9" id="KW-1185">Reference proteome</keyword>
<evidence type="ECO:0000313" key="8">
    <source>
        <dbReference type="EMBL" id="KAL1511826.1"/>
    </source>
</evidence>
<dbReference type="Pfam" id="PF00885">
    <property type="entry name" value="DMRL_synthase"/>
    <property type="match status" value="1"/>
</dbReference>
<comment type="function">
    <text evidence="7">Catalyzes the formation of 6,7-dimethyl-8-ribityllumazine by condensation of 5-amino-6-(D-ribitylamino)uracil with 3,4-dihydroxy-2-butanone 4-phosphate. This is the penultimate step in the biosynthesis of riboflavin.</text>
</comment>
<dbReference type="Gene3D" id="3.40.50.960">
    <property type="entry name" value="Lumazine/riboflavin synthase"/>
    <property type="match status" value="1"/>
</dbReference>
<gene>
    <name evidence="8" type="ORF">AB1Y20_005111</name>
</gene>
<dbReference type="NCBIfam" id="TIGR00114">
    <property type="entry name" value="lumazine-synth"/>
    <property type="match status" value="1"/>
</dbReference>
<dbReference type="CDD" id="cd09209">
    <property type="entry name" value="Lumazine_synthase-I"/>
    <property type="match status" value="1"/>
</dbReference>
<evidence type="ECO:0000256" key="7">
    <source>
        <dbReference type="RuleBase" id="RU003795"/>
    </source>
</evidence>
<evidence type="ECO:0000256" key="2">
    <source>
        <dbReference type="ARBA" id="ARBA00007424"/>
    </source>
</evidence>
<dbReference type="GO" id="GO:0009231">
    <property type="term" value="P:riboflavin biosynthetic process"/>
    <property type="evidence" value="ECO:0007669"/>
    <property type="project" value="UniProtKB-KW"/>
</dbReference>
<dbReference type="InterPro" id="IPR034964">
    <property type="entry name" value="LS"/>
</dbReference>
<dbReference type="InterPro" id="IPR002180">
    <property type="entry name" value="LS/RS"/>
</dbReference>
<keyword evidence="5 7" id="KW-0808">Transferase</keyword>
<comment type="similarity">
    <text evidence="2 7">Belongs to the DMRL synthase family.</text>
</comment>
<dbReference type="Proteomes" id="UP001515480">
    <property type="component" value="Unassembled WGS sequence"/>
</dbReference>
<evidence type="ECO:0000256" key="1">
    <source>
        <dbReference type="ARBA" id="ARBA00004917"/>
    </source>
</evidence>
<comment type="catalytic activity">
    <reaction evidence="6 7">
        <text>(2S)-2-hydroxy-3-oxobutyl phosphate + 5-amino-6-(D-ribitylamino)uracil = 6,7-dimethyl-8-(1-D-ribityl)lumazine + phosphate + 2 H2O + H(+)</text>
        <dbReference type="Rhea" id="RHEA:26152"/>
        <dbReference type="ChEBI" id="CHEBI:15377"/>
        <dbReference type="ChEBI" id="CHEBI:15378"/>
        <dbReference type="ChEBI" id="CHEBI:15934"/>
        <dbReference type="ChEBI" id="CHEBI:43474"/>
        <dbReference type="ChEBI" id="CHEBI:58201"/>
        <dbReference type="ChEBI" id="CHEBI:58830"/>
        <dbReference type="EC" id="2.5.1.78"/>
    </reaction>
</comment>
<dbReference type="AlphaFoldDB" id="A0AB34J4E5"/>
<proteinExistence type="inferred from homology"/>
<evidence type="ECO:0000256" key="4">
    <source>
        <dbReference type="ARBA" id="ARBA00022619"/>
    </source>
</evidence>
<sequence length="218" mass="22637">MLALLAAPLWEALALPSPPRARAAHARMAAGNEAVTFGSLDGSEVRIGIIKARWHEATVDSLISGAKKALMQDCNVPAANIVETEVPGSFELPLAARYLALSGTVDAIIPVGVLIKGDTYHFEVIADQVTSGLMSVGLQTGIPILMGVLTVNDEEQAKSRSTGSNNHGEQWGKAAVEMALLRASALGKGKKMFLGFGSTDESDAKGAPLSGAGKPMGF</sequence>
<dbReference type="PANTHER" id="PTHR21058:SF0">
    <property type="entry name" value="6,7-DIMETHYL-8-RIBITYLLUMAZINE SYNTHASE"/>
    <property type="match status" value="1"/>
</dbReference>
<organism evidence="8 9">
    <name type="scientific">Prymnesium parvum</name>
    <name type="common">Toxic golden alga</name>
    <dbReference type="NCBI Taxonomy" id="97485"/>
    <lineage>
        <taxon>Eukaryota</taxon>
        <taxon>Haptista</taxon>
        <taxon>Haptophyta</taxon>
        <taxon>Prymnesiophyceae</taxon>
        <taxon>Prymnesiales</taxon>
        <taxon>Prymnesiaceae</taxon>
        <taxon>Prymnesium</taxon>
    </lineage>
</organism>
<dbReference type="HAMAP" id="MF_00178">
    <property type="entry name" value="Lumazine_synth"/>
    <property type="match status" value="1"/>
</dbReference>
<accession>A0AB34J4E5</accession>
<keyword evidence="4 7" id="KW-0686">Riboflavin biosynthesis</keyword>
<protein>
    <recommendedName>
        <fullName evidence="3 7">6,7-dimethyl-8-ribityllumazine synthase</fullName>
        <shortName evidence="7">DMRL synthase</shortName>
        <ecNumber evidence="3 7">2.5.1.78</ecNumber>
    </recommendedName>
</protein>
<dbReference type="GO" id="GO:0000906">
    <property type="term" value="F:6,7-dimethyl-8-ribityllumazine synthase activity"/>
    <property type="evidence" value="ECO:0007669"/>
    <property type="project" value="UniProtKB-EC"/>
</dbReference>
<reference evidence="8 9" key="1">
    <citation type="journal article" date="2024" name="Science">
        <title>Giant polyketide synthase enzymes in the biosynthesis of giant marine polyether toxins.</title>
        <authorList>
            <person name="Fallon T.R."/>
            <person name="Shende V.V."/>
            <person name="Wierzbicki I.H."/>
            <person name="Pendleton A.L."/>
            <person name="Watervoot N.F."/>
            <person name="Auber R.P."/>
            <person name="Gonzalez D.J."/>
            <person name="Wisecaver J.H."/>
            <person name="Moore B.S."/>
        </authorList>
    </citation>
    <scope>NUCLEOTIDE SEQUENCE [LARGE SCALE GENOMIC DNA]</scope>
    <source>
        <strain evidence="8 9">12B1</strain>
    </source>
</reference>